<reference evidence="1" key="1">
    <citation type="submission" date="2022-02" db="EMBL/GenBank/DDBJ databases">
        <title>Plant Genome Project.</title>
        <authorList>
            <person name="Zhang R.-G."/>
        </authorList>
    </citation>
    <scope>NUCLEOTIDE SEQUENCE</scope>
    <source>
        <strain evidence="1">AT1</strain>
    </source>
</reference>
<evidence type="ECO:0000313" key="1">
    <source>
        <dbReference type="EMBL" id="KAI8536834.1"/>
    </source>
</evidence>
<gene>
    <name evidence="1" type="ORF">RHMOL_Rhmol10G0286900</name>
</gene>
<keyword evidence="2" id="KW-1185">Reference proteome</keyword>
<comment type="caution">
    <text evidence="1">The sequence shown here is derived from an EMBL/GenBank/DDBJ whole genome shotgun (WGS) entry which is preliminary data.</text>
</comment>
<sequence>MDGAAASPLRSPAHHRYRSDASPPHQIAQPGSAPSNRHGRGCRLTNGAAGSSPIPIGRFSMGGLRRKFIDRTQDLIRWRGRGGEEEEEEIGDCFMVKVLKIDADFLYFLADGDLALIISEFNKSLSQFPICSFNMEIHRYAVLPLVQARNTGKDLVVYP</sequence>
<evidence type="ECO:0000313" key="2">
    <source>
        <dbReference type="Proteomes" id="UP001062846"/>
    </source>
</evidence>
<protein>
    <submittedName>
        <fullName evidence="1">Uncharacterized protein</fullName>
    </submittedName>
</protein>
<accession>A0ACC0M7G9</accession>
<proteinExistence type="predicted"/>
<dbReference type="Proteomes" id="UP001062846">
    <property type="component" value="Chromosome 10"/>
</dbReference>
<name>A0ACC0M7G9_RHOML</name>
<organism evidence="1 2">
    <name type="scientific">Rhododendron molle</name>
    <name type="common">Chinese azalea</name>
    <name type="synonym">Azalea mollis</name>
    <dbReference type="NCBI Taxonomy" id="49168"/>
    <lineage>
        <taxon>Eukaryota</taxon>
        <taxon>Viridiplantae</taxon>
        <taxon>Streptophyta</taxon>
        <taxon>Embryophyta</taxon>
        <taxon>Tracheophyta</taxon>
        <taxon>Spermatophyta</taxon>
        <taxon>Magnoliopsida</taxon>
        <taxon>eudicotyledons</taxon>
        <taxon>Gunneridae</taxon>
        <taxon>Pentapetalae</taxon>
        <taxon>asterids</taxon>
        <taxon>Ericales</taxon>
        <taxon>Ericaceae</taxon>
        <taxon>Ericoideae</taxon>
        <taxon>Rhodoreae</taxon>
        <taxon>Rhododendron</taxon>
    </lineage>
</organism>
<dbReference type="EMBL" id="CM046397">
    <property type="protein sequence ID" value="KAI8536834.1"/>
    <property type="molecule type" value="Genomic_DNA"/>
</dbReference>